<evidence type="ECO:0000256" key="1">
    <source>
        <dbReference type="SAM" id="Phobius"/>
    </source>
</evidence>
<keyword evidence="1" id="KW-0812">Transmembrane</keyword>
<dbReference type="AlphaFoldDB" id="A0A6A4HER8"/>
<keyword evidence="3" id="KW-1185">Reference proteome</keyword>
<proteinExistence type="predicted"/>
<gene>
    <name evidence="2" type="ORF">BT96DRAFT_90485</name>
</gene>
<keyword evidence="1" id="KW-0472">Membrane</keyword>
<protein>
    <submittedName>
        <fullName evidence="2">Uncharacterized protein</fullName>
    </submittedName>
</protein>
<name>A0A6A4HER8_9AGAR</name>
<dbReference type="Proteomes" id="UP000799118">
    <property type="component" value="Unassembled WGS sequence"/>
</dbReference>
<keyword evidence="1" id="KW-1133">Transmembrane helix</keyword>
<feature type="transmembrane region" description="Helical" evidence="1">
    <location>
        <begin position="12"/>
        <end position="33"/>
    </location>
</feature>
<evidence type="ECO:0000313" key="2">
    <source>
        <dbReference type="EMBL" id="KAE9396952.1"/>
    </source>
</evidence>
<accession>A0A6A4HER8</accession>
<reference evidence="2" key="1">
    <citation type="journal article" date="2019" name="Environ. Microbiol.">
        <title>Fungal ecological strategies reflected in gene transcription - a case study of two litter decomposers.</title>
        <authorList>
            <person name="Barbi F."/>
            <person name="Kohler A."/>
            <person name="Barry K."/>
            <person name="Baskaran P."/>
            <person name="Daum C."/>
            <person name="Fauchery L."/>
            <person name="Ihrmark K."/>
            <person name="Kuo A."/>
            <person name="LaButti K."/>
            <person name="Lipzen A."/>
            <person name="Morin E."/>
            <person name="Grigoriev I.V."/>
            <person name="Henrissat B."/>
            <person name="Lindahl B."/>
            <person name="Martin F."/>
        </authorList>
    </citation>
    <scope>NUCLEOTIDE SEQUENCE</scope>
    <source>
        <strain evidence="2">JB14</strain>
    </source>
</reference>
<dbReference type="EMBL" id="ML769505">
    <property type="protein sequence ID" value="KAE9396952.1"/>
    <property type="molecule type" value="Genomic_DNA"/>
</dbReference>
<sequence length="53" mass="5877">MSPARKSSIPKNMLFFLDIVVYKNGVCLVGVILTGGSPVENLKAFFLFGYCYK</sequence>
<organism evidence="2 3">
    <name type="scientific">Gymnopus androsaceus JB14</name>
    <dbReference type="NCBI Taxonomy" id="1447944"/>
    <lineage>
        <taxon>Eukaryota</taxon>
        <taxon>Fungi</taxon>
        <taxon>Dikarya</taxon>
        <taxon>Basidiomycota</taxon>
        <taxon>Agaricomycotina</taxon>
        <taxon>Agaricomycetes</taxon>
        <taxon>Agaricomycetidae</taxon>
        <taxon>Agaricales</taxon>
        <taxon>Marasmiineae</taxon>
        <taxon>Omphalotaceae</taxon>
        <taxon>Gymnopus</taxon>
    </lineage>
</organism>
<evidence type="ECO:0000313" key="3">
    <source>
        <dbReference type="Proteomes" id="UP000799118"/>
    </source>
</evidence>